<evidence type="ECO:0000313" key="2">
    <source>
        <dbReference type="Proteomes" id="UP000050794"/>
    </source>
</evidence>
<keyword evidence="2" id="KW-1185">Reference proteome</keyword>
<dbReference type="WBParaSite" id="TCNE_0001665001-mRNA-1">
    <property type="protein sequence ID" value="TCNE_0001665001-mRNA-1"/>
    <property type="gene ID" value="TCNE_0001665001"/>
</dbReference>
<sequence length="68" mass="7141">MSELSNSDAAENGSVVETMCKRSDQLINEFVKAARLIGGAEEAPVLLSPSCALKNNLTYTGRGPNVAT</sequence>
<reference evidence="3" key="1">
    <citation type="submission" date="2016-06" db="UniProtKB">
        <authorList>
            <consortium name="WormBaseParasite"/>
        </authorList>
    </citation>
    <scope>IDENTIFICATION</scope>
</reference>
<organism evidence="2 3">
    <name type="scientific">Toxocara canis</name>
    <name type="common">Canine roundworm</name>
    <dbReference type="NCBI Taxonomy" id="6265"/>
    <lineage>
        <taxon>Eukaryota</taxon>
        <taxon>Metazoa</taxon>
        <taxon>Ecdysozoa</taxon>
        <taxon>Nematoda</taxon>
        <taxon>Chromadorea</taxon>
        <taxon>Rhabditida</taxon>
        <taxon>Spirurina</taxon>
        <taxon>Ascaridomorpha</taxon>
        <taxon>Ascaridoidea</taxon>
        <taxon>Toxocaridae</taxon>
        <taxon>Toxocara</taxon>
    </lineage>
</organism>
<reference evidence="1 2" key="2">
    <citation type="submission" date="2018-11" db="EMBL/GenBank/DDBJ databases">
        <authorList>
            <consortium name="Pathogen Informatics"/>
        </authorList>
    </citation>
    <scope>NUCLEOTIDE SEQUENCE [LARGE SCALE GENOMIC DNA]</scope>
</reference>
<accession>A0A183V7C9</accession>
<dbReference type="Proteomes" id="UP000050794">
    <property type="component" value="Unassembled WGS sequence"/>
</dbReference>
<evidence type="ECO:0000313" key="1">
    <source>
        <dbReference type="EMBL" id="VDM47970.1"/>
    </source>
</evidence>
<protein>
    <submittedName>
        <fullName evidence="3">Phosphoenolpyruvate carboxylase</fullName>
    </submittedName>
</protein>
<dbReference type="AlphaFoldDB" id="A0A183V7C9"/>
<name>A0A183V7C9_TOXCA</name>
<gene>
    <name evidence="1" type="ORF">TCNE_LOCUS16649</name>
</gene>
<proteinExistence type="predicted"/>
<dbReference type="EMBL" id="UYWY01023774">
    <property type="protein sequence ID" value="VDM47970.1"/>
    <property type="molecule type" value="Genomic_DNA"/>
</dbReference>
<evidence type="ECO:0000313" key="3">
    <source>
        <dbReference type="WBParaSite" id="TCNE_0001665001-mRNA-1"/>
    </source>
</evidence>